<name>A0AAU9P5V3_9ASTR</name>
<feature type="compositionally biased region" description="Basic and acidic residues" evidence="4">
    <location>
        <begin position="78"/>
        <end position="93"/>
    </location>
</feature>
<evidence type="ECO:0000313" key="8">
    <source>
        <dbReference type="Proteomes" id="UP001157418"/>
    </source>
</evidence>
<keyword evidence="3" id="KW-0539">Nucleus</keyword>
<dbReference type="CDD" id="cd11660">
    <property type="entry name" value="SANT_TRF"/>
    <property type="match status" value="1"/>
</dbReference>
<dbReference type="Pfam" id="PF23603">
    <property type="entry name" value="Ubiquitin_TPR1"/>
    <property type="match status" value="1"/>
</dbReference>
<dbReference type="InterPro" id="IPR009057">
    <property type="entry name" value="Homeodomain-like_sf"/>
</dbReference>
<dbReference type="Proteomes" id="UP001157418">
    <property type="component" value="Unassembled WGS sequence"/>
</dbReference>
<dbReference type="GO" id="GO:0005634">
    <property type="term" value="C:nucleus"/>
    <property type="evidence" value="ECO:0007669"/>
    <property type="project" value="UniProtKB-SubCell"/>
</dbReference>
<comment type="caution">
    <text evidence="7">The sequence shown here is derived from an EMBL/GenBank/DDBJ whole genome shotgun (WGS) entry which is preliminary data.</text>
</comment>
<feature type="compositionally biased region" description="Low complexity" evidence="4">
    <location>
        <begin position="57"/>
        <end position="66"/>
    </location>
</feature>
<dbReference type="InterPro" id="IPR017930">
    <property type="entry name" value="Myb_dom"/>
</dbReference>
<organism evidence="7 8">
    <name type="scientific">Lactuca virosa</name>
    <dbReference type="NCBI Taxonomy" id="75947"/>
    <lineage>
        <taxon>Eukaryota</taxon>
        <taxon>Viridiplantae</taxon>
        <taxon>Streptophyta</taxon>
        <taxon>Embryophyta</taxon>
        <taxon>Tracheophyta</taxon>
        <taxon>Spermatophyta</taxon>
        <taxon>Magnoliopsida</taxon>
        <taxon>eudicotyledons</taxon>
        <taxon>Gunneridae</taxon>
        <taxon>Pentapetalae</taxon>
        <taxon>asterids</taxon>
        <taxon>campanulids</taxon>
        <taxon>Asterales</taxon>
        <taxon>Asteraceae</taxon>
        <taxon>Cichorioideae</taxon>
        <taxon>Cichorieae</taxon>
        <taxon>Lactucinae</taxon>
        <taxon>Lactuca</taxon>
    </lineage>
</organism>
<evidence type="ECO:0000313" key="7">
    <source>
        <dbReference type="EMBL" id="CAH1445303.1"/>
    </source>
</evidence>
<gene>
    <name evidence="7" type="ORF">LVIROSA_LOCUS31072</name>
</gene>
<dbReference type="PROSITE" id="PS51294">
    <property type="entry name" value="HTH_MYB"/>
    <property type="match status" value="1"/>
</dbReference>
<accession>A0AAU9P5V3</accession>
<comment type="subcellular location">
    <subcellularLocation>
        <location evidence="1">Nucleus</location>
    </subcellularLocation>
</comment>
<dbReference type="PANTHER" id="PTHR21717">
    <property type="entry name" value="TELOMERIC REPEAT BINDING PROTEIN"/>
    <property type="match status" value="1"/>
</dbReference>
<proteinExistence type="predicted"/>
<evidence type="ECO:0008006" key="9">
    <source>
        <dbReference type="Google" id="ProtNLM"/>
    </source>
</evidence>
<dbReference type="SUPFAM" id="SSF46689">
    <property type="entry name" value="Homeodomain-like"/>
    <property type="match status" value="1"/>
</dbReference>
<dbReference type="InterPro" id="IPR001005">
    <property type="entry name" value="SANT/Myb"/>
</dbReference>
<evidence type="ECO:0000259" key="5">
    <source>
        <dbReference type="PROSITE" id="PS50090"/>
    </source>
</evidence>
<keyword evidence="2" id="KW-0238">DNA-binding</keyword>
<dbReference type="Gene3D" id="1.10.246.220">
    <property type="match status" value="1"/>
</dbReference>
<keyword evidence="8" id="KW-1185">Reference proteome</keyword>
<dbReference type="InterPro" id="IPR029071">
    <property type="entry name" value="Ubiquitin-like_domsf"/>
</dbReference>
<evidence type="ECO:0000256" key="4">
    <source>
        <dbReference type="SAM" id="MobiDB-lite"/>
    </source>
</evidence>
<dbReference type="InterPro" id="IPR057625">
    <property type="entry name" value="TPR1-6-like_ubiquitin"/>
</dbReference>
<reference evidence="7 8" key="1">
    <citation type="submission" date="2022-01" db="EMBL/GenBank/DDBJ databases">
        <authorList>
            <person name="Xiong W."/>
            <person name="Schranz E."/>
        </authorList>
    </citation>
    <scope>NUCLEOTIDE SEQUENCE [LARGE SCALE GENOMIC DNA]</scope>
</reference>
<feature type="domain" description="Myb-like" evidence="5">
    <location>
        <begin position="408"/>
        <end position="463"/>
    </location>
</feature>
<dbReference type="PANTHER" id="PTHR21717:SF86">
    <property type="entry name" value="HOMEODOMAIN-LIKE, UBIQUITIN-RELATED DOMAIN PROTEIN-RELATED"/>
    <property type="match status" value="1"/>
</dbReference>
<evidence type="ECO:0000256" key="2">
    <source>
        <dbReference type="ARBA" id="ARBA00023125"/>
    </source>
</evidence>
<feature type="region of interest" description="Disordered" evidence="4">
    <location>
        <begin position="57"/>
        <end position="93"/>
    </location>
</feature>
<dbReference type="GO" id="GO:0042162">
    <property type="term" value="F:telomeric DNA binding"/>
    <property type="evidence" value="ECO:0007669"/>
    <property type="project" value="UniProtKB-ARBA"/>
</dbReference>
<protein>
    <recommendedName>
        <fullName evidence="9">HTH myb-type domain-containing protein</fullName>
    </recommendedName>
</protein>
<dbReference type="SMART" id="SM00717">
    <property type="entry name" value="SANT"/>
    <property type="match status" value="1"/>
</dbReference>
<feature type="region of interest" description="Disordered" evidence="4">
    <location>
        <begin position="13"/>
        <end position="38"/>
    </location>
</feature>
<dbReference type="PROSITE" id="PS50090">
    <property type="entry name" value="MYB_LIKE"/>
    <property type="match status" value="1"/>
</dbReference>
<evidence type="ECO:0000259" key="6">
    <source>
        <dbReference type="PROSITE" id="PS51294"/>
    </source>
</evidence>
<dbReference type="EMBL" id="CAKMRJ010005523">
    <property type="protein sequence ID" value="CAH1445303.1"/>
    <property type="molecule type" value="Genomic_DNA"/>
</dbReference>
<dbReference type="AlphaFoldDB" id="A0AAU9P5V3"/>
<dbReference type="Pfam" id="PF00249">
    <property type="entry name" value="Myb_DNA-binding"/>
    <property type="match status" value="1"/>
</dbReference>
<evidence type="ECO:0000256" key="3">
    <source>
        <dbReference type="ARBA" id="ARBA00023242"/>
    </source>
</evidence>
<dbReference type="InterPro" id="IPR031105">
    <property type="entry name" value="TRP_plant"/>
</dbReference>
<sequence length="519" mass="58699">MVSKNSIYYGRFDGFQSPMAPKAPRSLRRSSHRKSSEGSKICAFDLLASIADKLLQESESSTSSTSPEQKDQITLPKESQHSDNDSGLEHVSDVKTNVKLEPCEAKNVDKMEGDLCKFNLFNSIAEIQTEGVNVKKQSGDFTASDPMESCVNTRVLTKSYTSLNLPSKRVNVKMGIRDDTKMRAFREKSHARYRRIRKMMAYRYQKVTLKKNYQIPNTTSSETKLNQNREKIYSKDTCQTEAPSKRRKLFHEKSGNGDNHVKFSIKSFKIPELYIEIPETATVGSLKRTVMEAVSAILGGELHVGILLKGKKVKDNNRTLQQTGISRDSDLQSLGFTLEPNLFQAIIPSPMEKEAPFQDKNQEMIATSAANSSLDYHVDENQEFVPLQTELLKEGMSRVQLTKKCEASQRRIRRPFSVSEVEALVEAVETLGTGRWRDIKLRAFDDSNHRTYVDLKDKWKTLVHTAGISPQQRRGEPVPQGLLDRVLAAHSYWSQHQRKHQTKPVQILAGSSVESVVNL</sequence>
<dbReference type="SUPFAM" id="SSF54236">
    <property type="entry name" value="Ubiquitin-like"/>
    <property type="match status" value="1"/>
</dbReference>
<evidence type="ECO:0000256" key="1">
    <source>
        <dbReference type="ARBA" id="ARBA00004123"/>
    </source>
</evidence>
<feature type="domain" description="HTH myb-type" evidence="6">
    <location>
        <begin position="408"/>
        <end position="467"/>
    </location>
</feature>